<dbReference type="InterPro" id="IPR014875">
    <property type="entry name" value="Mor_transcription_activator"/>
</dbReference>
<dbReference type="PANTHER" id="PTHR37812:SF1">
    <property type="entry name" value="MU-LIKE PROPHAGE FLUMU PROTEIN C"/>
    <property type="match status" value="1"/>
</dbReference>
<dbReference type="AlphaFoldDB" id="A0A645FN30"/>
<gene>
    <name evidence="2" type="ORF">SDC9_163161</name>
</gene>
<organism evidence="2">
    <name type="scientific">bioreactor metagenome</name>
    <dbReference type="NCBI Taxonomy" id="1076179"/>
    <lineage>
        <taxon>unclassified sequences</taxon>
        <taxon>metagenomes</taxon>
        <taxon>ecological metagenomes</taxon>
    </lineage>
</organism>
<dbReference type="EMBL" id="VSSQ01062680">
    <property type="protein sequence ID" value="MPN15825.1"/>
    <property type="molecule type" value="Genomic_DNA"/>
</dbReference>
<dbReference type="InterPro" id="IPR052411">
    <property type="entry name" value="c-mor_Regulatory_Protein"/>
</dbReference>
<protein>
    <recommendedName>
        <fullName evidence="1">Mor transcription activator domain-containing protein</fullName>
    </recommendedName>
</protein>
<dbReference type="SUPFAM" id="SSF46689">
    <property type="entry name" value="Homeodomain-like"/>
    <property type="match status" value="1"/>
</dbReference>
<feature type="domain" description="Mor transcription activator" evidence="1">
    <location>
        <begin position="18"/>
        <end position="89"/>
    </location>
</feature>
<evidence type="ECO:0000313" key="2">
    <source>
        <dbReference type="EMBL" id="MPN15825.1"/>
    </source>
</evidence>
<reference evidence="2" key="1">
    <citation type="submission" date="2019-08" db="EMBL/GenBank/DDBJ databases">
        <authorList>
            <person name="Kucharzyk K."/>
            <person name="Murdoch R.W."/>
            <person name="Higgins S."/>
            <person name="Loffler F."/>
        </authorList>
    </citation>
    <scope>NUCLEOTIDE SEQUENCE</scope>
</reference>
<accession>A0A645FN30</accession>
<name>A0A645FN30_9ZZZZ</name>
<dbReference type="Gene3D" id="1.10.10.60">
    <property type="entry name" value="Homeodomain-like"/>
    <property type="match status" value="1"/>
</dbReference>
<comment type="caution">
    <text evidence="2">The sequence shown here is derived from an EMBL/GenBank/DDBJ whole genome shotgun (WGS) entry which is preliminary data.</text>
</comment>
<dbReference type="Pfam" id="PF08765">
    <property type="entry name" value="Mor"/>
    <property type="match status" value="1"/>
</dbReference>
<sequence length="101" mass="11490">MLADIAGDNILSEMLTDTHKQIVDTIGLDAFISLCESYGGANLYIPKIDSIRRITRDIGIKSDYKNGMTLKQMREKYNLTEVHIRRILEDEEIPGQMNLFG</sequence>
<dbReference type="InterPro" id="IPR009057">
    <property type="entry name" value="Homeodomain-like_sf"/>
</dbReference>
<proteinExistence type="predicted"/>
<dbReference type="PANTHER" id="PTHR37812">
    <property type="entry name" value="MU-LIKE PROPHAGE FLUMU PROTEIN C"/>
    <property type="match status" value="1"/>
</dbReference>
<evidence type="ECO:0000259" key="1">
    <source>
        <dbReference type="Pfam" id="PF08765"/>
    </source>
</evidence>